<dbReference type="GO" id="GO:0009117">
    <property type="term" value="P:nucleotide metabolic process"/>
    <property type="evidence" value="ECO:0007669"/>
    <property type="project" value="InterPro"/>
</dbReference>
<dbReference type="Proteomes" id="UP000830925">
    <property type="component" value="Chromosome"/>
</dbReference>
<reference evidence="1" key="1">
    <citation type="submission" date="2022-04" db="EMBL/GenBank/DDBJ databases">
        <title>Genomic mining of Alcaligenes faecalis D334 producing ectoin and derivatives.</title>
        <authorList>
            <person name="Doan V.T."/>
            <person name="Quach N.T."/>
            <person name="Vu T.-H.-N."/>
            <person name="Phi Q.-T."/>
        </authorList>
    </citation>
    <scope>NUCLEOTIDE SEQUENCE</scope>
    <source>
        <strain evidence="1">D334</strain>
    </source>
</reference>
<proteinExistence type="predicted"/>
<dbReference type="PANTHER" id="PTHR31367">
    <property type="entry name" value="CYTOSOLIC 5'-NUCLEOTIDASE 1 FAMILY MEMBER"/>
    <property type="match status" value="1"/>
</dbReference>
<dbReference type="RefSeq" id="WP_115634711.1">
    <property type="nucleotide sequence ID" value="NZ_CP095873.1"/>
</dbReference>
<organism evidence="1 2">
    <name type="scientific">Alcaligenes faecalis</name>
    <dbReference type="NCBI Taxonomy" id="511"/>
    <lineage>
        <taxon>Bacteria</taxon>
        <taxon>Pseudomonadati</taxon>
        <taxon>Pseudomonadota</taxon>
        <taxon>Betaproteobacteria</taxon>
        <taxon>Burkholderiales</taxon>
        <taxon>Alcaligenaceae</taxon>
        <taxon>Alcaligenes</taxon>
    </lineage>
</organism>
<dbReference type="InterPro" id="IPR010394">
    <property type="entry name" value="5-nucleotidase"/>
</dbReference>
<name>A0AAE9H7Z6_ALCFA</name>
<dbReference type="EMBL" id="CP095873">
    <property type="protein sequence ID" value="UPL21405.1"/>
    <property type="molecule type" value="Genomic_DNA"/>
</dbReference>
<evidence type="ECO:0000313" key="1">
    <source>
        <dbReference type="EMBL" id="UPL21405.1"/>
    </source>
</evidence>
<dbReference type="Pfam" id="PF06189">
    <property type="entry name" value="5-nucleotidase"/>
    <property type="match status" value="1"/>
</dbReference>
<protein>
    <submittedName>
        <fullName evidence="1">5'-nucleotidase</fullName>
    </submittedName>
</protein>
<dbReference type="GO" id="GO:0000166">
    <property type="term" value="F:nucleotide binding"/>
    <property type="evidence" value="ECO:0007669"/>
    <property type="project" value="InterPro"/>
</dbReference>
<evidence type="ECO:0000313" key="2">
    <source>
        <dbReference type="Proteomes" id="UP000830925"/>
    </source>
</evidence>
<accession>A0AAE9H7Z6</accession>
<dbReference type="GO" id="GO:0000287">
    <property type="term" value="F:magnesium ion binding"/>
    <property type="evidence" value="ECO:0007669"/>
    <property type="project" value="InterPro"/>
</dbReference>
<dbReference type="AlphaFoldDB" id="A0AAE9H7Z6"/>
<dbReference type="GO" id="GO:0005737">
    <property type="term" value="C:cytoplasm"/>
    <property type="evidence" value="ECO:0007669"/>
    <property type="project" value="InterPro"/>
</dbReference>
<gene>
    <name evidence="1" type="ORF">MXF72_18810</name>
</gene>
<dbReference type="PANTHER" id="PTHR31367:SF5">
    <property type="entry name" value="CYTOSOLIC 5'-NUCLEOTIDASE 1A"/>
    <property type="match status" value="1"/>
</dbReference>
<dbReference type="GO" id="GO:0008253">
    <property type="term" value="F:5'-nucleotidase activity"/>
    <property type="evidence" value="ECO:0007669"/>
    <property type="project" value="InterPro"/>
</dbReference>
<sequence length="333" mass="37564">MAYDLEKRLVIGLASSALFDLSQSHQVFLEQGEAAYRDYQLAREHEPLKPGVAFSFIRRLLALNDLSPDDPLVEVVLLSRNDPNTGLRVMNSIRHHDLDITRAVFLQGGDPSPYIQPLSISLFLSANQEDVHRAVQQGYPAGQVLNSSYEDAYDDQPIRVAFDFDGVIADDESERVYQQEGGLPAFFEHEVRLVQKPHNPGLLQAFLLKLAHIQEVEQLRQEQDASYVPRLRIAIVTARNAPAHERVINTIRSWGIEVNEAFFLGGIEKRRVLEVLQPHIFFDDQTTHLIPTAQTLPSVHIPFGVVNHPPVKVVVPEKKKGRKQAKTKPRTDA</sequence>